<dbReference type="RefSeq" id="WP_413779380.1">
    <property type="nucleotide sequence ID" value="NZ_JAUOZS010000001.1"/>
</dbReference>
<feature type="domain" description="Type VI secretion system spike protein VgrG3-like C-terminal" evidence="1">
    <location>
        <begin position="2"/>
        <end position="190"/>
    </location>
</feature>
<dbReference type="Proteomes" id="UP001254848">
    <property type="component" value="Unassembled WGS sequence"/>
</dbReference>
<evidence type="ECO:0000259" key="1">
    <source>
        <dbReference type="Pfam" id="PF21277"/>
    </source>
</evidence>
<accession>A0ABU3NVM7</accession>
<protein>
    <recommendedName>
        <fullName evidence="1">Type VI secretion system spike protein VgrG3-like C-terminal domain-containing protein</fullName>
    </recommendedName>
</protein>
<dbReference type="Pfam" id="PF21277">
    <property type="entry name" value="T6SS_VgrG3-like_C"/>
    <property type="match status" value="1"/>
</dbReference>
<reference evidence="2 3" key="1">
    <citation type="submission" date="2023-07" db="EMBL/GenBank/DDBJ databases">
        <title>The novel representative of Negativicutes class, Anaeroselena agilis gen. nov. sp. nov.</title>
        <authorList>
            <person name="Prokofeva M.I."/>
            <person name="Elcheninov A.G."/>
            <person name="Klyukina A."/>
            <person name="Kublanov I.V."/>
            <person name="Frolov E.N."/>
            <person name="Podosokorskaya O.A."/>
        </authorList>
    </citation>
    <scope>NUCLEOTIDE SEQUENCE [LARGE SCALE GENOMIC DNA]</scope>
    <source>
        <strain evidence="2 3">4137-cl</strain>
    </source>
</reference>
<comment type="caution">
    <text evidence="2">The sequence shown here is derived from an EMBL/GenBank/DDBJ whole genome shotgun (WGS) entry which is preliminary data.</text>
</comment>
<name>A0ABU3NVM7_9FIRM</name>
<dbReference type="InterPro" id="IPR049073">
    <property type="entry name" value="T6SS_VgrG3-like_C"/>
</dbReference>
<organism evidence="2 3">
    <name type="scientific">Anaeroselena agilis</name>
    <dbReference type="NCBI Taxonomy" id="3063788"/>
    <lineage>
        <taxon>Bacteria</taxon>
        <taxon>Bacillati</taxon>
        <taxon>Bacillota</taxon>
        <taxon>Negativicutes</taxon>
        <taxon>Acetonemataceae</taxon>
        <taxon>Anaeroselena</taxon>
    </lineage>
</organism>
<proteinExistence type="predicted"/>
<sequence length="199" mass="20867">MLGQLSAKYESSGDPGAIGRNEGDAGGASYGAYQFATNAGVPEVFVGWLAEQGYWGAAVLVQAGEPGTEGFDAAWRQVATADAAGFLAAQHGYVEQAYYEPARAALLETGLDVDARSGALRQVVWSAAVQYGPGYVGELFCTAAALAGEEPDRVDDATMIANVYAVRASDEWTAGSPVLRPALRARFAEECREALEMMG</sequence>
<evidence type="ECO:0000313" key="2">
    <source>
        <dbReference type="EMBL" id="MDT8900847.1"/>
    </source>
</evidence>
<gene>
    <name evidence="2" type="ORF">Q4T40_06295</name>
</gene>
<evidence type="ECO:0000313" key="3">
    <source>
        <dbReference type="Proteomes" id="UP001254848"/>
    </source>
</evidence>
<dbReference type="EMBL" id="JAUOZS010000001">
    <property type="protein sequence ID" value="MDT8900847.1"/>
    <property type="molecule type" value="Genomic_DNA"/>
</dbReference>
<keyword evidence="3" id="KW-1185">Reference proteome</keyword>